<reference evidence="1 2" key="1">
    <citation type="submission" date="2016-11" db="EMBL/GenBank/DDBJ databases">
        <authorList>
            <person name="Jaros S."/>
            <person name="Januszkiewicz K."/>
            <person name="Wedrychowicz H."/>
        </authorList>
    </citation>
    <scope>NUCLEOTIDE SEQUENCE [LARGE SCALE GENOMIC DNA]</scope>
    <source>
        <strain evidence="1 2">DSM 26910</strain>
    </source>
</reference>
<organism evidence="1 2">
    <name type="scientific">Mariniphaga anaerophila</name>
    <dbReference type="NCBI Taxonomy" id="1484053"/>
    <lineage>
        <taxon>Bacteria</taxon>
        <taxon>Pseudomonadati</taxon>
        <taxon>Bacteroidota</taxon>
        <taxon>Bacteroidia</taxon>
        <taxon>Marinilabiliales</taxon>
        <taxon>Prolixibacteraceae</taxon>
        <taxon>Mariniphaga</taxon>
    </lineage>
</organism>
<gene>
    <name evidence="1" type="ORF">SAMN05444274_10695</name>
</gene>
<dbReference type="RefSeq" id="WP_139249706.1">
    <property type="nucleotide sequence ID" value="NZ_FQUM01000006.1"/>
</dbReference>
<evidence type="ECO:0000313" key="1">
    <source>
        <dbReference type="EMBL" id="SHF53326.1"/>
    </source>
</evidence>
<keyword evidence="2" id="KW-1185">Reference proteome</keyword>
<sequence length="189" mass="21362">MSKRNLRTVSIRMAQDAIEYLNSSFDESGANSKGEFIVQLLDKYNSAPSEPEVKTVTIEKPLQANELLIKLTPAQMFAIKGHILSTPDFAEKQNSIIDKLKGNAPLMYFGHLFDPELQKLWVRNIPIRKTMSEEEKETVVRHNMAAFLTNMFLSHLIEGNLGDSKINAKILKAFIQKSNMPAKENSNPK</sequence>
<protein>
    <submittedName>
        <fullName evidence="1">Uncharacterized protein</fullName>
    </submittedName>
</protein>
<accession>A0A1M5CF72</accession>
<name>A0A1M5CF72_9BACT</name>
<dbReference type="AlphaFoldDB" id="A0A1M5CF72"/>
<proteinExistence type="predicted"/>
<dbReference type="EMBL" id="FQUM01000006">
    <property type="protein sequence ID" value="SHF53326.1"/>
    <property type="molecule type" value="Genomic_DNA"/>
</dbReference>
<dbReference type="Proteomes" id="UP000184164">
    <property type="component" value="Unassembled WGS sequence"/>
</dbReference>
<dbReference type="STRING" id="1484053.SAMN05444274_10695"/>
<evidence type="ECO:0000313" key="2">
    <source>
        <dbReference type="Proteomes" id="UP000184164"/>
    </source>
</evidence>